<name>A0A420DR36_9RHOB</name>
<evidence type="ECO:0000313" key="2">
    <source>
        <dbReference type="Proteomes" id="UP000284407"/>
    </source>
</evidence>
<accession>A0A420DR36</accession>
<evidence type="ECO:0000313" key="1">
    <source>
        <dbReference type="EMBL" id="RKE96619.1"/>
    </source>
</evidence>
<organism evidence="1 2">
    <name type="scientific">Sulfitobacter guttiformis</name>
    <dbReference type="NCBI Taxonomy" id="74349"/>
    <lineage>
        <taxon>Bacteria</taxon>
        <taxon>Pseudomonadati</taxon>
        <taxon>Pseudomonadota</taxon>
        <taxon>Alphaproteobacteria</taxon>
        <taxon>Rhodobacterales</taxon>
        <taxon>Roseobacteraceae</taxon>
        <taxon>Sulfitobacter</taxon>
    </lineage>
</organism>
<dbReference type="RefSeq" id="WP_170151160.1">
    <property type="nucleotide sequence ID" value="NZ_RAQK01000001.1"/>
</dbReference>
<dbReference type="AlphaFoldDB" id="A0A420DR36"/>
<keyword evidence="2" id="KW-1185">Reference proteome</keyword>
<proteinExistence type="predicted"/>
<protein>
    <submittedName>
        <fullName evidence="1">Uncharacterized protein</fullName>
    </submittedName>
</protein>
<sequence>MFGLLKFVATLCIGAVLGFHLNGMLMRAECSAGEGQWTGTICVNSELLQ</sequence>
<dbReference type="Proteomes" id="UP000284407">
    <property type="component" value="Unassembled WGS sequence"/>
</dbReference>
<dbReference type="EMBL" id="RAQK01000001">
    <property type="protein sequence ID" value="RKE96619.1"/>
    <property type="molecule type" value="Genomic_DNA"/>
</dbReference>
<reference evidence="1 2" key="1">
    <citation type="submission" date="2018-09" db="EMBL/GenBank/DDBJ databases">
        <title>Genomic Encyclopedia of Archaeal and Bacterial Type Strains, Phase II (KMG-II): from individual species to whole genera.</title>
        <authorList>
            <person name="Goeker M."/>
        </authorList>
    </citation>
    <scope>NUCLEOTIDE SEQUENCE [LARGE SCALE GENOMIC DNA]</scope>
    <source>
        <strain evidence="1 2">DSM 11458</strain>
    </source>
</reference>
<comment type="caution">
    <text evidence="1">The sequence shown here is derived from an EMBL/GenBank/DDBJ whole genome shotgun (WGS) entry which is preliminary data.</text>
</comment>
<gene>
    <name evidence="1" type="ORF">C8N30_1184</name>
</gene>